<organism evidence="1 2">
    <name type="scientific">Candidatus Nitrosocaldus cavascurensis</name>
    <dbReference type="NCBI Taxonomy" id="2058097"/>
    <lineage>
        <taxon>Archaea</taxon>
        <taxon>Nitrososphaerota</taxon>
        <taxon>Nitrososphaeria</taxon>
        <taxon>Candidatus Nitrosocaldales</taxon>
        <taxon>Candidatus Nitrosocaldaceae</taxon>
        <taxon>Candidatus Nitrosocaldus</taxon>
    </lineage>
</organism>
<accession>A0A2K5AT75</accession>
<evidence type="ECO:0000313" key="2">
    <source>
        <dbReference type="Proteomes" id="UP000236248"/>
    </source>
</evidence>
<dbReference type="Proteomes" id="UP000236248">
    <property type="component" value="Chromosome NCAV"/>
</dbReference>
<reference evidence="2" key="1">
    <citation type="submission" date="2018-01" db="EMBL/GenBank/DDBJ databases">
        <authorList>
            <person name="Kerou L M."/>
        </authorList>
    </citation>
    <scope>NUCLEOTIDE SEQUENCE [LARGE SCALE GENOMIC DNA]</scope>
    <source>
        <strain evidence="2">SCU2</strain>
    </source>
</reference>
<gene>
    <name evidence="1" type="ORF">NCAV_1674</name>
</gene>
<protein>
    <submittedName>
        <fullName evidence="1">Uncharacterized protein</fullName>
    </submittedName>
</protein>
<keyword evidence="2" id="KW-1185">Reference proteome</keyword>
<proteinExistence type="predicted"/>
<sequence>MNLYKVNAFSNILQTDMITAMADIDDATTTATTTILIPHFITLYKDTK</sequence>
<dbReference type="AlphaFoldDB" id="A0A2K5AT75"/>
<evidence type="ECO:0000313" key="1">
    <source>
        <dbReference type="EMBL" id="SPC34837.1"/>
    </source>
</evidence>
<dbReference type="KEGG" id="ncv:NCAV_1674"/>
<name>A0A2K5AT75_9ARCH</name>
<dbReference type="EMBL" id="LT981265">
    <property type="protein sequence ID" value="SPC34837.1"/>
    <property type="molecule type" value="Genomic_DNA"/>
</dbReference>